<reference evidence="3 4" key="1">
    <citation type="submission" date="2020-10" db="EMBL/GenBank/DDBJ databases">
        <title>The Coptis chinensis genome and diversification of protoberbering-type alkaloids.</title>
        <authorList>
            <person name="Wang B."/>
            <person name="Shu S."/>
            <person name="Song C."/>
            <person name="Liu Y."/>
        </authorList>
    </citation>
    <scope>NUCLEOTIDE SEQUENCE [LARGE SCALE GENOMIC DNA]</scope>
    <source>
        <strain evidence="3">HL-2020</strain>
        <tissue evidence="3">Leaf</tissue>
    </source>
</reference>
<dbReference type="EMBL" id="JADFTS010000006">
    <property type="protein sequence ID" value="KAF9601168.1"/>
    <property type="molecule type" value="Genomic_DNA"/>
</dbReference>
<protein>
    <recommendedName>
        <fullName evidence="2">Reverse transcriptase zinc-binding domain-containing protein</fullName>
    </recommendedName>
</protein>
<feature type="compositionally biased region" description="Basic and acidic residues" evidence="1">
    <location>
        <begin position="33"/>
        <end position="42"/>
    </location>
</feature>
<dbReference type="InterPro" id="IPR026960">
    <property type="entry name" value="RVT-Znf"/>
</dbReference>
<keyword evidence="4" id="KW-1185">Reference proteome</keyword>
<feature type="region of interest" description="Disordered" evidence="1">
    <location>
        <begin position="25"/>
        <end position="49"/>
    </location>
</feature>
<comment type="caution">
    <text evidence="3">The sequence shown here is derived from an EMBL/GenBank/DDBJ whole genome shotgun (WGS) entry which is preliminary data.</text>
</comment>
<proteinExistence type="predicted"/>
<evidence type="ECO:0000259" key="2">
    <source>
        <dbReference type="Pfam" id="PF13966"/>
    </source>
</evidence>
<sequence length="463" mass="51850">MHKIHKELLVQHEEEETGKLDLNKAASTSCTPDTRENMEATKKGVPKSSTLPFGFEGRRNQLTYTNEANLEASSSRTVSRTAIVEGKKVVTYAEVVKEKPKRNLVDLTKLPVPSLGGETPSIKISASMVQKEVETSISKPSSENGNAGASGIGIDHEPEMEPEVVVNSDGEHQTEDNPGGFEGSRAVIVYADTEVRNELELNAHPCIETQIREEVGNELTLENQRKEVEHEEINKATMSWADRVEKEGLEAEMHNKITVEPDGTLCIALPYAEVIPSPQVRVMQEASFIATRLETSHCLKKFLPPKGKNEKKVSSGGQPVTRARVSTLIHNGNWALPIQLQQLLSNAVSWQNLQDLDTNEQDNMVWTPNHCGKFSMHSAFEEIRRKRPKPCWVSMVWRSYVPIKMAAIAWKLCNNCAVTDKSLMNKGLKLVSRCYMCGEEEETLKHLLWGCSFTITMWNWISE</sequence>
<dbReference type="Pfam" id="PF13966">
    <property type="entry name" value="zf-RVT"/>
    <property type="match status" value="1"/>
</dbReference>
<dbReference type="AlphaFoldDB" id="A0A835HQB5"/>
<dbReference type="OrthoDB" id="1748554at2759"/>
<dbReference type="Proteomes" id="UP000631114">
    <property type="component" value="Unassembled WGS sequence"/>
</dbReference>
<evidence type="ECO:0000256" key="1">
    <source>
        <dbReference type="SAM" id="MobiDB-lite"/>
    </source>
</evidence>
<accession>A0A835HQB5</accession>
<evidence type="ECO:0000313" key="4">
    <source>
        <dbReference type="Proteomes" id="UP000631114"/>
    </source>
</evidence>
<feature type="region of interest" description="Disordered" evidence="1">
    <location>
        <begin position="136"/>
        <end position="155"/>
    </location>
</feature>
<feature type="compositionally biased region" description="Polar residues" evidence="1">
    <location>
        <begin position="136"/>
        <end position="147"/>
    </location>
</feature>
<organism evidence="3 4">
    <name type="scientific">Coptis chinensis</name>
    <dbReference type="NCBI Taxonomy" id="261450"/>
    <lineage>
        <taxon>Eukaryota</taxon>
        <taxon>Viridiplantae</taxon>
        <taxon>Streptophyta</taxon>
        <taxon>Embryophyta</taxon>
        <taxon>Tracheophyta</taxon>
        <taxon>Spermatophyta</taxon>
        <taxon>Magnoliopsida</taxon>
        <taxon>Ranunculales</taxon>
        <taxon>Ranunculaceae</taxon>
        <taxon>Coptidoideae</taxon>
        <taxon>Coptis</taxon>
    </lineage>
</organism>
<gene>
    <name evidence="3" type="ORF">IFM89_017116</name>
</gene>
<feature type="domain" description="Reverse transcriptase zinc-binding" evidence="2">
    <location>
        <begin position="374"/>
        <end position="458"/>
    </location>
</feature>
<name>A0A835HQB5_9MAGN</name>
<evidence type="ECO:0000313" key="3">
    <source>
        <dbReference type="EMBL" id="KAF9601168.1"/>
    </source>
</evidence>